<proteinExistence type="predicted"/>
<evidence type="ECO:0008006" key="5">
    <source>
        <dbReference type="Google" id="ProtNLM"/>
    </source>
</evidence>
<feature type="region of interest" description="Disordered" evidence="1">
    <location>
        <begin position="40"/>
        <end position="117"/>
    </location>
</feature>
<sequence>MLFKCIFRFTNFSSLSLCFADCAVNVHKSCRTLLAECNSSKNKKDSLHRTSTTASPNLALRDRDQSSSALDCPSGSPRIPGMTLTPRGPSAQPASAAFNSSSSSHTAAASLNHSHNSHTGLVARTTHHQAN</sequence>
<reference evidence="3" key="1">
    <citation type="journal article" date="2014" name="Nat. Commun.">
        <title>The rainbow trout genome provides novel insights into evolution after whole-genome duplication in vertebrates.</title>
        <authorList>
            <person name="Berthelot C."/>
            <person name="Brunet F."/>
            <person name="Chalopin D."/>
            <person name="Juanchich A."/>
            <person name="Bernard M."/>
            <person name="Noel B."/>
            <person name="Bento P."/>
            <person name="Da Silva C."/>
            <person name="Labadie K."/>
            <person name="Alberti A."/>
            <person name="Aury J.M."/>
            <person name="Louis A."/>
            <person name="Dehais P."/>
            <person name="Bardou P."/>
            <person name="Montfort J."/>
            <person name="Klopp C."/>
            <person name="Cabau C."/>
            <person name="Gaspin C."/>
            <person name="Thorgaard G.H."/>
            <person name="Boussaha M."/>
            <person name="Quillet E."/>
            <person name="Guyomard R."/>
            <person name="Galiana D."/>
            <person name="Bobe J."/>
            <person name="Volff J.N."/>
            <person name="Genet C."/>
            <person name="Wincker P."/>
            <person name="Jaillon O."/>
            <person name="Roest Crollius H."/>
            <person name="Guiguen Y."/>
        </authorList>
    </citation>
    <scope>NUCLEOTIDE SEQUENCE [LARGE SCALE GENOMIC DNA]</scope>
</reference>
<dbReference type="EMBL" id="FR911455">
    <property type="protein sequence ID" value="CDQ91168.1"/>
    <property type="molecule type" value="Genomic_DNA"/>
</dbReference>
<evidence type="ECO:0000256" key="1">
    <source>
        <dbReference type="SAM" id="MobiDB-lite"/>
    </source>
</evidence>
<evidence type="ECO:0000256" key="2">
    <source>
        <dbReference type="SAM" id="SignalP"/>
    </source>
</evidence>
<dbReference type="Proteomes" id="UP000193380">
    <property type="component" value="Unassembled WGS sequence"/>
</dbReference>
<organism evidence="3 4">
    <name type="scientific">Oncorhynchus mykiss</name>
    <name type="common">Rainbow trout</name>
    <name type="synonym">Salmo gairdneri</name>
    <dbReference type="NCBI Taxonomy" id="8022"/>
    <lineage>
        <taxon>Eukaryota</taxon>
        <taxon>Metazoa</taxon>
        <taxon>Chordata</taxon>
        <taxon>Craniata</taxon>
        <taxon>Vertebrata</taxon>
        <taxon>Euteleostomi</taxon>
        <taxon>Actinopterygii</taxon>
        <taxon>Neopterygii</taxon>
        <taxon>Teleostei</taxon>
        <taxon>Protacanthopterygii</taxon>
        <taxon>Salmoniformes</taxon>
        <taxon>Salmonidae</taxon>
        <taxon>Salmoninae</taxon>
        <taxon>Oncorhynchus</taxon>
    </lineage>
</organism>
<gene>
    <name evidence="3" type="ORF">GSONMT00045201001</name>
</gene>
<dbReference type="AlphaFoldDB" id="A0A060YGY1"/>
<reference evidence="3" key="2">
    <citation type="submission" date="2014-03" db="EMBL/GenBank/DDBJ databases">
        <authorList>
            <person name="Genoscope - CEA"/>
        </authorList>
    </citation>
    <scope>NUCLEOTIDE SEQUENCE</scope>
</reference>
<evidence type="ECO:0000313" key="4">
    <source>
        <dbReference type="Proteomes" id="UP000193380"/>
    </source>
</evidence>
<protein>
    <recommendedName>
        <fullName evidence="5">Phorbol-ester/DAG-type domain-containing protein</fullName>
    </recommendedName>
</protein>
<feature type="signal peptide" evidence="2">
    <location>
        <begin position="1"/>
        <end position="20"/>
    </location>
</feature>
<evidence type="ECO:0000313" key="3">
    <source>
        <dbReference type="EMBL" id="CDQ91168.1"/>
    </source>
</evidence>
<keyword evidence="2" id="KW-0732">Signal</keyword>
<dbReference type="STRING" id="8022.A0A060YGY1"/>
<accession>A0A060YGY1</accession>
<dbReference type="PaxDb" id="8022-A0A060YGY1"/>
<feature type="compositionally biased region" description="Low complexity" evidence="1">
    <location>
        <begin position="90"/>
        <end position="117"/>
    </location>
</feature>
<feature type="chain" id="PRO_5001597034" description="Phorbol-ester/DAG-type domain-containing protein" evidence="2">
    <location>
        <begin position="21"/>
        <end position="131"/>
    </location>
</feature>
<name>A0A060YGY1_ONCMY</name>